<dbReference type="PANTHER" id="PTHR43298:SF2">
    <property type="entry name" value="FMN_FAD EXPORTER YEEO-RELATED"/>
    <property type="match status" value="1"/>
</dbReference>
<dbReference type="PIRSF" id="PIRSF006603">
    <property type="entry name" value="DinF"/>
    <property type="match status" value="1"/>
</dbReference>
<evidence type="ECO:0000256" key="9">
    <source>
        <dbReference type="ARBA" id="ARBA00022989"/>
    </source>
</evidence>
<keyword evidence="10" id="KW-0406">Ion transport</keyword>
<feature type="transmembrane region" description="Helical" evidence="13">
    <location>
        <begin position="270"/>
        <end position="290"/>
    </location>
</feature>
<evidence type="ECO:0000313" key="15">
    <source>
        <dbReference type="Proteomes" id="UP001519271"/>
    </source>
</evidence>
<keyword evidence="9 13" id="KW-1133">Transmembrane helix</keyword>
<keyword evidence="6" id="KW-0050">Antiport</keyword>
<comment type="function">
    <text evidence="1">Multidrug efflux pump.</text>
</comment>
<feature type="transmembrane region" description="Helical" evidence="13">
    <location>
        <begin position="405"/>
        <end position="427"/>
    </location>
</feature>
<evidence type="ECO:0000256" key="13">
    <source>
        <dbReference type="SAM" id="Phobius"/>
    </source>
</evidence>
<evidence type="ECO:0000256" key="12">
    <source>
        <dbReference type="ARBA" id="ARBA00031636"/>
    </source>
</evidence>
<comment type="caution">
    <text evidence="14">The sequence shown here is derived from an EMBL/GenBank/DDBJ whole genome shotgun (WGS) entry which is preliminary data.</text>
</comment>
<feature type="transmembrane region" description="Helical" evidence="13">
    <location>
        <begin position="210"/>
        <end position="234"/>
    </location>
</feature>
<dbReference type="InterPro" id="IPR048279">
    <property type="entry name" value="MdtK-like"/>
</dbReference>
<gene>
    <name evidence="14" type="ORF">J2Z34_001565</name>
</gene>
<feature type="transmembrane region" description="Helical" evidence="13">
    <location>
        <begin position="108"/>
        <end position="130"/>
    </location>
</feature>
<reference evidence="14 15" key="1">
    <citation type="submission" date="2021-03" db="EMBL/GenBank/DDBJ databases">
        <title>Genomic Encyclopedia of Type Strains, Phase IV (KMG-IV): sequencing the most valuable type-strain genomes for metagenomic binning, comparative biology and taxonomic classification.</title>
        <authorList>
            <person name="Goeker M."/>
        </authorList>
    </citation>
    <scope>NUCLEOTIDE SEQUENCE [LARGE SCALE GENOMIC DNA]</scope>
    <source>
        <strain evidence="14 15">DSM 6139</strain>
    </source>
</reference>
<feature type="transmembrane region" description="Helical" evidence="13">
    <location>
        <begin position="33"/>
        <end position="55"/>
    </location>
</feature>
<evidence type="ECO:0000256" key="3">
    <source>
        <dbReference type="ARBA" id="ARBA00010199"/>
    </source>
</evidence>
<sequence>MEEINKKRSGKLNIYAYIKNPVKADIIRLSWPIVLELIMGTLFGMVDMIMLGRLANLGEAAASVAAVGITNQPMFVGLSLVQALNVGGTAMIARYLGSGKRDRIESTLKHTIILNLLGLGIPLGALGIVFSNQIMQFMGAGQDVIGIGNAYFKIIMVGFIFQSFNMSITAALRGVGQTKVPMKINIMVNFLNVVGNAILIYGLLGAPRLGITGAGISTSLSNVVASMLLLAFVLKGDSVVRLNLRNKFKFNRDIMTNLVKIGVPASLESLALRVAILIFVRIVAGLGTVVYAAHQIALSILGLSFQPGQGFGIAASSLVGRSLGAGDPKKAEEYAKETRKMGSVVATVIALLFFFFGTDIVSLYSTDPEIIRNASGALKIIALVQPFQVSQLILAGALRGAGDTFWPLIATFIGALPFRLIIAYVLVNNFGMGLTGAWAAVLVDQLIRWFFVMMRFRTGKWKYIKIR</sequence>
<keyword evidence="8 13" id="KW-0812">Transmembrane</keyword>
<feature type="transmembrane region" description="Helical" evidence="13">
    <location>
        <begin position="341"/>
        <end position="364"/>
    </location>
</feature>
<dbReference type="EMBL" id="JAGGKC010000011">
    <property type="protein sequence ID" value="MBP1919078.1"/>
    <property type="molecule type" value="Genomic_DNA"/>
</dbReference>
<comment type="subcellular location">
    <subcellularLocation>
        <location evidence="2">Cell membrane</location>
        <topology evidence="2">Multi-pass membrane protein</topology>
    </subcellularLocation>
</comment>
<dbReference type="RefSeq" id="WP_209459298.1">
    <property type="nucleotide sequence ID" value="NZ_JAGGKC010000011.1"/>
</dbReference>
<keyword evidence="5" id="KW-0813">Transport</keyword>
<dbReference type="InterPro" id="IPR002528">
    <property type="entry name" value="MATE_fam"/>
</dbReference>
<evidence type="ECO:0000256" key="5">
    <source>
        <dbReference type="ARBA" id="ARBA00022448"/>
    </source>
</evidence>
<dbReference type="Proteomes" id="UP001519271">
    <property type="component" value="Unassembled WGS sequence"/>
</dbReference>
<evidence type="ECO:0000256" key="8">
    <source>
        <dbReference type="ARBA" id="ARBA00022692"/>
    </source>
</evidence>
<name>A0ABS4G3F3_9CLOT</name>
<evidence type="ECO:0000256" key="10">
    <source>
        <dbReference type="ARBA" id="ARBA00023065"/>
    </source>
</evidence>
<dbReference type="NCBIfam" id="TIGR00797">
    <property type="entry name" value="matE"/>
    <property type="match status" value="1"/>
</dbReference>
<evidence type="ECO:0000256" key="6">
    <source>
        <dbReference type="ARBA" id="ARBA00022449"/>
    </source>
</evidence>
<evidence type="ECO:0000256" key="4">
    <source>
        <dbReference type="ARBA" id="ARBA00020268"/>
    </source>
</evidence>
<protein>
    <recommendedName>
        <fullName evidence="4">Probable multidrug resistance protein NorM</fullName>
    </recommendedName>
    <alternativeName>
        <fullName evidence="12">Multidrug-efflux transporter</fullName>
    </alternativeName>
</protein>
<keyword evidence="15" id="KW-1185">Reference proteome</keyword>
<dbReference type="InterPro" id="IPR050222">
    <property type="entry name" value="MATE_MdtK"/>
</dbReference>
<accession>A0ABS4G3F3</accession>
<feature type="transmembrane region" description="Helical" evidence="13">
    <location>
        <begin position="75"/>
        <end position="96"/>
    </location>
</feature>
<feature type="transmembrane region" description="Helical" evidence="13">
    <location>
        <begin position="184"/>
        <end position="204"/>
    </location>
</feature>
<dbReference type="PANTHER" id="PTHR43298">
    <property type="entry name" value="MULTIDRUG RESISTANCE PROTEIN NORM-RELATED"/>
    <property type="match status" value="1"/>
</dbReference>
<dbReference type="CDD" id="cd13137">
    <property type="entry name" value="MATE_NorM_like"/>
    <property type="match status" value="1"/>
</dbReference>
<feature type="transmembrane region" description="Helical" evidence="13">
    <location>
        <begin position="433"/>
        <end position="452"/>
    </location>
</feature>
<feature type="transmembrane region" description="Helical" evidence="13">
    <location>
        <begin position="150"/>
        <end position="172"/>
    </location>
</feature>
<evidence type="ECO:0000256" key="7">
    <source>
        <dbReference type="ARBA" id="ARBA00022475"/>
    </source>
</evidence>
<organism evidence="14 15">
    <name type="scientific">Youngiibacter multivorans</name>
    <dbReference type="NCBI Taxonomy" id="937251"/>
    <lineage>
        <taxon>Bacteria</taxon>
        <taxon>Bacillati</taxon>
        <taxon>Bacillota</taxon>
        <taxon>Clostridia</taxon>
        <taxon>Eubacteriales</taxon>
        <taxon>Clostridiaceae</taxon>
        <taxon>Youngiibacter</taxon>
    </lineage>
</organism>
<keyword evidence="11 13" id="KW-0472">Membrane</keyword>
<comment type="similarity">
    <text evidence="3">Belongs to the multi antimicrobial extrusion (MATE) (TC 2.A.66.1) family.</text>
</comment>
<evidence type="ECO:0000313" key="14">
    <source>
        <dbReference type="EMBL" id="MBP1919078.1"/>
    </source>
</evidence>
<keyword evidence="7" id="KW-1003">Cell membrane</keyword>
<evidence type="ECO:0000256" key="11">
    <source>
        <dbReference type="ARBA" id="ARBA00023136"/>
    </source>
</evidence>
<evidence type="ECO:0000256" key="1">
    <source>
        <dbReference type="ARBA" id="ARBA00003408"/>
    </source>
</evidence>
<proteinExistence type="inferred from homology"/>
<evidence type="ECO:0000256" key="2">
    <source>
        <dbReference type="ARBA" id="ARBA00004651"/>
    </source>
</evidence>
<dbReference type="Pfam" id="PF01554">
    <property type="entry name" value="MatE"/>
    <property type="match status" value="2"/>
</dbReference>